<protein>
    <submittedName>
        <fullName evidence="1">Uncharacterized protein</fullName>
    </submittedName>
</protein>
<sequence length="167" mass="19288">MFFAVKEHLLQSHDPKRETMVLLELFVLIVSDFRAAAADIDRDAARELGRMQNGIIPIKGFFFFRQQQHFDAGFLAYLRNDIIAVDGLADSGCRYRHQNADLILIGDGFETFQDFDEYINPCLGHLFLFVQILKQASRGLYILNLKHRKVFIDFKDDQTNRVGSDID</sequence>
<organism evidence="1">
    <name type="scientific">bioreactor metagenome</name>
    <dbReference type="NCBI Taxonomy" id="1076179"/>
    <lineage>
        <taxon>unclassified sequences</taxon>
        <taxon>metagenomes</taxon>
        <taxon>ecological metagenomes</taxon>
    </lineage>
</organism>
<reference evidence="1" key="1">
    <citation type="submission" date="2019-08" db="EMBL/GenBank/DDBJ databases">
        <authorList>
            <person name="Kucharzyk K."/>
            <person name="Murdoch R.W."/>
            <person name="Higgins S."/>
            <person name="Loffler F."/>
        </authorList>
    </citation>
    <scope>NUCLEOTIDE SEQUENCE</scope>
</reference>
<proteinExistence type="predicted"/>
<dbReference type="EMBL" id="VSSQ01011283">
    <property type="protein sequence ID" value="MPM46453.1"/>
    <property type="molecule type" value="Genomic_DNA"/>
</dbReference>
<comment type="caution">
    <text evidence="1">The sequence shown here is derived from an EMBL/GenBank/DDBJ whole genome shotgun (WGS) entry which is preliminary data.</text>
</comment>
<dbReference type="AlphaFoldDB" id="A0A645A6F8"/>
<evidence type="ECO:0000313" key="1">
    <source>
        <dbReference type="EMBL" id="MPM46453.1"/>
    </source>
</evidence>
<accession>A0A645A6F8</accession>
<gene>
    <name evidence="1" type="ORF">SDC9_93153</name>
</gene>
<name>A0A645A6F8_9ZZZZ</name>